<proteinExistence type="predicted"/>
<dbReference type="PANTHER" id="PTHR17901">
    <property type="entry name" value="MAGNESIUM-DEPENDENT PHOSPHATASE 1 MDP1"/>
    <property type="match status" value="1"/>
</dbReference>
<dbReference type="PANTHER" id="PTHR17901:SF14">
    <property type="entry name" value="MAGNESIUM-DEPENDENT PHOSPHATASE 1"/>
    <property type="match status" value="1"/>
</dbReference>
<dbReference type="Pfam" id="PF12689">
    <property type="entry name" value="Acid_PPase"/>
    <property type="match status" value="1"/>
</dbReference>
<name>A0AAD7U9P6_9STRA</name>
<keyword evidence="2" id="KW-1185">Reference proteome</keyword>
<reference evidence="1" key="1">
    <citation type="submission" date="2023-01" db="EMBL/GenBank/DDBJ databases">
        <title>Metagenome sequencing of chrysophaentin producing Chrysophaeum taylorii.</title>
        <authorList>
            <person name="Davison J."/>
            <person name="Bewley C."/>
        </authorList>
    </citation>
    <scope>NUCLEOTIDE SEQUENCE</scope>
    <source>
        <strain evidence="1">NIES-1699</strain>
    </source>
</reference>
<dbReference type="AlphaFoldDB" id="A0AAD7U9P6"/>
<evidence type="ECO:0000313" key="2">
    <source>
        <dbReference type="Proteomes" id="UP001230188"/>
    </source>
</evidence>
<dbReference type="Gene3D" id="3.40.50.1000">
    <property type="entry name" value="HAD superfamily/HAD-like"/>
    <property type="match status" value="1"/>
</dbReference>
<dbReference type="Proteomes" id="UP001230188">
    <property type="component" value="Unassembled WGS sequence"/>
</dbReference>
<comment type="caution">
    <text evidence="1">The sequence shown here is derived from an EMBL/GenBank/DDBJ whole genome shotgun (WGS) entry which is preliminary data.</text>
</comment>
<sequence length="231" mass="25110">MILFTSILTRWIRADPSLRTSPPGVAMSRAAYPQLTVLDLDDCVWSPEMFTLSDMPSDAVIGDLNGRGEGVVGVRSGAETIKIFPGALQALQECADDVYSGMRLGVASSADTPFAARIAHASLGILEVLPGLTLRELLGRGFEEGFEGNVWIGRTPPLSSNKAKTHFPLLKEATGVPYDGMLFFDDSNWSDHCTMVAQNCKGVITQRTPRGMQYSEWKAGLGKYDKRYGTS</sequence>
<dbReference type="SUPFAM" id="SSF56784">
    <property type="entry name" value="HAD-like"/>
    <property type="match status" value="1"/>
</dbReference>
<dbReference type="InterPro" id="IPR023214">
    <property type="entry name" value="HAD_sf"/>
</dbReference>
<dbReference type="InterPro" id="IPR010036">
    <property type="entry name" value="MDP_1_eu_arc"/>
</dbReference>
<evidence type="ECO:0008006" key="3">
    <source>
        <dbReference type="Google" id="ProtNLM"/>
    </source>
</evidence>
<protein>
    <recommendedName>
        <fullName evidence="3">Magnesium-dependent phosphatase-1</fullName>
    </recommendedName>
</protein>
<gene>
    <name evidence="1" type="ORF">CTAYLR_006974</name>
</gene>
<dbReference type="GO" id="GO:0003993">
    <property type="term" value="F:acid phosphatase activity"/>
    <property type="evidence" value="ECO:0007669"/>
    <property type="project" value="TreeGrafter"/>
</dbReference>
<accession>A0AAD7U9P6</accession>
<organism evidence="1 2">
    <name type="scientific">Chrysophaeum taylorii</name>
    <dbReference type="NCBI Taxonomy" id="2483200"/>
    <lineage>
        <taxon>Eukaryota</taxon>
        <taxon>Sar</taxon>
        <taxon>Stramenopiles</taxon>
        <taxon>Ochrophyta</taxon>
        <taxon>Pelagophyceae</taxon>
        <taxon>Pelagomonadales</taxon>
        <taxon>Pelagomonadaceae</taxon>
        <taxon>Chrysophaeum</taxon>
    </lineage>
</organism>
<dbReference type="InterPro" id="IPR036412">
    <property type="entry name" value="HAD-like_sf"/>
</dbReference>
<dbReference type="EMBL" id="JAQMWT010000468">
    <property type="protein sequence ID" value="KAJ8600887.1"/>
    <property type="molecule type" value="Genomic_DNA"/>
</dbReference>
<evidence type="ECO:0000313" key="1">
    <source>
        <dbReference type="EMBL" id="KAJ8600887.1"/>
    </source>
</evidence>